<feature type="repeat" description="WD" evidence="19">
    <location>
        <begin position="675"/>
        <end position="708"/>
    </location>
</feature>
<dbReference type="GO" id="GO:0036064">
    <property type="term" value="C:ciliary basal body"/>
    <property type="evidence" value="ECO:0007669"/>
    <property type="project" value="TreeGrafter"/>
</dbReference>
<dbReference type="PROSITE" id="PS50082">
    <property type="entry name" value="WD_REPEATS_2"/>
    <property type="match status" value="4"/>
</dbReference>
<feature type="region of interest" description="Disordered" evidence="20">
    <location>
        <begin position="94"/>
        <end position="116"/>
    </location>
</feature>
<evidence type="ECO:0000256" key="14">
    <source>
        <dbReference type="ARBA" id="ARBA00023212"/>
    </source>
</evidence>
<evidence type="ECO:0000256" key="2">
    <source>
        <dbReference type="ARBA" id="ARBA00004120"/>
    </source>
</evidence>
<evidence type="ECO:0000256" key="5">
    <source>
        <dbReference type="ARBA" id="ARBA00022473"/>
    </source>
</evidence>
<dbReference type="InterPro" id="IPR035832">
    <property type="entry name" value="AHI1_SH3"/>
</dbReference>
<keyword evidence="4 18" id="KW-0728">SH3 domain</keyword>
<keyword evidence="14" id="KW-0206">Cytoskeleton</keyword>
<dbReference type="Gene3D" id="2.130.10.10">
    <property type="entry name" value="YVTN repeat-like/Quinoprotein amine dehydrogenase"/>
    <property type="match status" value="1"/>
</dbReference>
<evidence type="ECO:0000256" key="11">
    <source>
        <dbReference type="ARBA" id="ARBA00022794"/>
    </source>
</evidence>
<evidence type="ECO:0000256" key="8">
    <source>
        <dbReference type="ARBA" id="ARBA00022574"/>
    </source>
</evidence>
<dbReference type="InterPro" id="IPR052803">
    <property type="entry name" value="Cilium-Associated_Jouberin"/>
</dbReference>
<dbReference type="InterPro" id="IPR001680">
    <property type="entry name" value="WD40_rpt"/>
</dbReference>
<feature type="region of interest" description="Disordered" evidence="20">
    <location>
        <begin position="276"/>
        <end position="305"/>
    </location>
</feature>
<dbReference type="GO" id="GO:0030154">
    <property type="term" value="P:cell differentiation"/>
    <property type="evidence" value="ECO:0007669"/>
    <property type="project" value="UniProtKB-KW"/>
</dbReference>
<dbReference type="Gene3D" id="2.30.30.40">
    <property type="entry name" value="SH3 Domains"/>
    <property type="match status" value="1"/>
</dbReference>
<dbReference type="PROSITE" id="PS50002">
    <property type="entry name" value="SH3"/>
    <property type="match status" value="1"/>
</dbReference>
<evidence type="ECO:0000256" key="18">
    <source>
        <dbReference type="PROSITE-ProRule" id="PRU00192"/>
    </source>
</evidence>
<evidence type="ECO:0000313" key="22">
    <source>
        <dbReference type="EMBL" id="NXX50859.1"/>
    </source>
</evidence>
<gene>
    <name evidence="22" type="primary">Ahi1</name>
    <name evidence="22" type="ORF">TRILEU_R11614</name>
</gene>
<keyword evidence="12" id="KW-0965">Cell junction</keyword>
<comment type="caution">
    <text evidence="22">The sequence shown here is derived from an EMBL/GenBank/DDBJ whole genome shotgun (WGS) entry which is preliminary data.</text>
</comment>
<feature type="region of interest" description="Disordered" evidence="20">
    <location>
        <begin position="1100"/>
        <end position="1127"/>
    </location>
</feature>
<evidence type="ECO:0000256" key="16">
    <source>
        <dbReference type="ARBA" id="ARBA00058395"/>
    </source>
</evidence>
<feature type="region of interest" description="Disordered" evidence="20">
    <location>
        <begin position="1144"/>
        <end position="1241"/>
    </location>
</feature>
<feature type="repeat" description="WD" evidence="19">
    <location>
        <begin position="722"/>
        <end position="754"/>
    </location>
</feature>
<feature type="non-terminal residue" evidence="22">
    <location>
        <position position="1"/>
    </location>
</feature>
<dbReference type="InterPro" id="IPR036028">
    <property type="entry name" value="SH3-like_dom_sf"/>
</dbReference>
<feature type="compositionally biased region" description="Basic and acidic residues" evidence="20">
    <location>
        <begin position="1149"/>
        <end position="1162"/>
    </location>
</feature>
<keyword evidence="9" id="KW-0677">Repeat</keyword>
<dbReference type="PROSITE" id="PS50294">
    <property type="entry name" value="WD_REPEATS_REGION"/>
    <property type="match status" value="3"/>
</dbReference>
<keyword evidence="10" id="KW-0221">Differentiation</keyword>
<evidence type="ECO:0000313" key="23">
    <source>
        <dbReference type="Proteomes" id="UP000627253"/>
    </source>
</evidence>
<dbReference type="InterPro" id="IPR015943">
    <property type="entry name" value="WD40/YVTN_repeat-like_dom_sf"/>
</dbReference>
<feature type="compositionally biased region" description="Polar residues" evidence="20">
    <location>
        <begin position="1195"/>
        <end position="1204"/>
    </location>
</feature>
<proteinExistence type="predicted"/>
<evidence type="ECO:0000256" key="20">
    <source>
        <dbReference type="SAM" id="MobiDB-lite"/>
    </source>
</evidence>
<evidence type="ECO:0000256" key="3">
    <source>
        <dbReference type="ARBA" id="ARBA00004536"/>
    </source>
</evidence>
<evidence type="ECO:0000256" key="9">
    <source>
        <dbReference type="ARBA" id="ARBA00022737"/>
    </source>
</evidence>
<evidence type="ECO:0000256" key="13">
    <source>
        <dbReference type="ARBA" id="ARBA00023069"/>
    </source>
</evidence>
<keyword evidence="7" id="KW-0597">Phosphoprotein</keyword>
<dbReference type="GO" id="GO:0044458">
    <property type="term" value="P:motile cilium assembly"/>
    <property type="evidence" value="ECO:0007669"/>
    <property type="project" value="TreeGrafter"/>
</dbReference>
<reference evidence="22" key="1">
    <citation type="submission" date="2020-02" db="EMBL/GenBank/DDBJ databases">
        <title>Bird 10,000 Genomes (B10K) Project - Family phase.</title>
        <authorList>
            <person name="Zhang G."/>
        </authorList>
    </citation>
    <scope>NUCLEOTIDE SEQUENCE</scope>
    <source>
        <strain evidence="22">B10K-DU-002-37</strain>
        <tissue evidence="22">Muscle</tissue>
    </source>
</reference>
<feature type="domain" description="SH3" evidence="21">
    <location>
        <begin position="1039"/>
        <end position="1099"/>
    </location>
</feature>
<dbReference type="FunFam" id="2.130.10.10:FF:000112">
    <property type="entry name" value="jouberin isoform X2"/>
    <property type="match status" value="1"/>
</dbReference>
<feature type="repeat" description="WD" evidence="19">
    <location>
        <begin position="632"/>
        <end position="673"/>
    </location>
</feature>
<keyword evidence="5" id="KW-0217">Developmental protein</keyword>
<feature type="compositionally biased region" description="Polar residues" evidence="20">
    <location>
        <begin position="1225"/>
        <end position="1241"/>
    </location>
</feature>
<feature type="non-terminal residue" evidence="22">
    <location>
        <position position="1241"/>
    </location>
</feature>
<protein>
    <recommendedName>
        <fullName evidence="17">Jouberin</fullName>
    </recommendedName>
</protein>
<keyword evidence="11" id="KW-0970">Cilium biogenesis/degradation</keyword>
<keyword evidence="6" id="KW-0963">Cytoplasm</keyword>
<comment type="function">
    <text evidence="16">Involved in vesicle trafficking and required for ciliogenesis, formation of primary non-motile cilium, and recruitment of RAB8A to the basal body of primary cilium. Component of the tectonic-like complex, a complex localized at the transition zone of primary cilia and acting as a barrier that prevents diffusion of transmembrane proteins between the cilia and plasma membranes. Involved in neuronal differentiation. As a positive modulator of classical Wnt signaling, may play a crucial role in ciliary signaling during cerebellum embryonic development.</text>
</comment>
<dbReference type="AlphaFoldDB" id="A0A852JGD0"/>
<evidence type="ECO:0000259" key="21">
    <source>
        <dbReference type="PROSITE" id="PS50002"/>
    </source>
</evidence>
<dbReference type="Pfam" id="PF00018">
    <property type="entry name" value="SH3_1"/>
    <property type="match status" value="1"/>
</dbReference>
<dbReference type="CDD" id="cd11812">
    <property type="entry name" value="SH3_AHI-1"/>
    <property type="match status" value="1"/>
</dbReference>
<evidence type="ECO:0000256" key="7">
    <source>
        <dbReference type="ARBA" id="ARBA00022553"/>
    </source>
</evidence>
<keyword evidence="8 19" id="KW-0853">WD repeat</keyword>
<dbReference type="SMART" id="SM00326">
    <property type="entry name" value="SH3"/>
    <property type="match status" value="1"/>
</dbReference>
<dbReference type="SMART" id="SM00320">
    <property type="entry name" value="WD40"/>
    <property type="match status" value="7"/>
</dbReference>
<feature type="repeat" description="WD" evidence="19">
    <location>
        <begin position="828"/>
        <end position="857"/>
    </location>
</feature>
<evidence type="ECO:0000256" key="12">
    <source>
        <dbReference type="ARBA" id="ARBA00022949"/>
    </source>
</evidence>
<dbReference type="InterPro" id="IPR036322">
    <property type="entry name" value="WD40_repeat_dom_sf"/>
</dbReference>
<dbReference type="InterPro" id="IPR001452">
    <property type="entry name" value="SH3_domain"/>
</dbReference>
<name>A0A852JGD0_9PICI</name>
<organism evidence="22 23">
    <name type="scientific">Tricholaema leucomelas</name>
    <name type="common">pied barbet</name>
    <dbReference type="NCBI Taxonomy" id="240729"/>
    <lineage>
        <taxon>Eukaryota</taxon>
        <taxon>Metazoa</taxon>
        <taxon>Chordata</taxon>
        <taxon>Craniata</taxon>
        <taxon>Vertebrata</taxon>
        <taxon>Euteleostomi</taxon>
        <taxon>Archelosauria</taxon>
        <taxon>Archosauria</taxon>
        <taxon>Dinosauria</taxon>
        <taxon>Saurischia</taxon>
        <taxon>Theropoda</taxon>
        <taxon>Coelurosauria</taxon>
        <taxon>Aves</taxon>
        <taxon>Neognathae</taxon>
        <taxon>Neoaves</taxon>
        <taxon>Telluraves</taxon>
        <taxon>Coraciimorphae</taxon>
        <taxon>Piciformes</taxon>
        <taxon>Lybiidae</taxon>
        <taxon>Tricholaema lacrymosa</taxon>
    </lineage>
</organism>
<dbReference type="PRINTS" id="PR00452">
    <property type="entry name" value="SH3DOMAIN"/>
</dbReference>
<keyword evidence="23" id="KW-1185">Reference proteome</keyword>
<dbReference type="CDD" id="cd00200">
    <property type="entry name" value="WD40"/>
    <property type="match status" value="1"/>
</dbReference>
<dbReference type="PANTHER" id="PTHR44499:SF1">
    <property type="entry name" value="JOUBERIN"/>
    <property type="match status" value="1"/>
</dbReference>
<dbReference type="PANTHER" id="PTHR44499">
    <property type="entry name" value="JOUBERIN"/>
    <property type="match status" value="1"/>
</dbReference>
<evidence type="ECO:0000256" key="6">
    <source>
        <dbReference type="ARBA" id="ARBA00022490"/>
    </source>
</evidence>
<evidence type="ECO:0000256" key="1">
    <source>
        <dbReference type="ARBA" id="ARBA00004114"/>
    </source>
</evidence>
<feature type="compositionally biased region" description="Basic and acidic residues" evidence="20">
    <location>
        <begin position="276"/>
        <end position="285"/>
    </location>
</feature>
<dbReference type="FunFam" id="2.30.30.40:FF:000132">
    <property type="entry name" value="jouberin isoform X2"/>
    <property type="match status" value="1"/>
</dbReference>
<dbReference type="Proteomes" id="UP000627253">
    <property type="component" value="Unassembled WGS sequence"/>
</dbReference>
<evidence type="ECO:0000256" key="19">
    <source>
        <dbReference type="PROSITE-ProRule" id="PRU00221"/>
    </source>
</evidence>
<dbReference type="SUPFAM" id="SSF50978">
    <property type="entry name" value="WD40 repeat-like"/>
    <property type="match status" value="1"/>
</dbReference>
<dbReference type="EMBL" id="WAAF01019753">
    <property type="protein sequence ID" value="NXX50859.1"/>
    <property type="molecule type" value="Genomic_DNA"/>
</dbReference>
<dbReference type="GO" id="GO:0005814">
    <property type="term" value="C:centriole"/>
    <property type="evidence" value="ECO:0007669"/>
    <property type="project" value="UniProtKB-SubCell"/>
</dbReference>
<dbReference type="SUPFAM" id="SSF50044">
    <property type="entry name" value="SH3-domain"/>
    <property type="match status" value="1"/>
</dbReference>
<keyword evidence="15" id="KW-0966">Cell projection</keyword>
<dbReference type="OrthoDB" id="2096344at2759"/>
<dbReference type="GO" id="GO:0005912">
    <property type="term" value="C:adherens junction"/>
    <property type="evidence" value="ECO:0007669"/>
    <property type="project" value="UniProtKB-SubCell"/>
</dbReference>
<accession>A0A852JGD0</accession>
<evidence type="ECO:0000256" key="4">
    <source>
        <dbReference type="ARBA" id="ARBA00022443"/>
    </source>
</evidence>
<sequence>LFAVESEAKAKTRVRFEEIFRHHAGLTDAKKSKKKKFHTQENIVLDTFRSNLDLAKESVNDEAIINNTYNPEEESPRFTKNKLREKASIAEKINNDVVRAEQNKQPKSNKKKKKSLLQEQFNEEENVYEAKLESFEKKINDLPKKNTKHKTQTNVPHQEGDSKIKNSLTEERNVTELEEEEELIQAYQMHVAEDEANAIKKKIKMKLKEQMSEFTSTVRSHEVVSSNEVGKKKKNKKEIALLSEAETSAMSLSELQHHPAEHGVENQSLKSLFTSEEQKLEESMAKQKPKAKKVKKKTRKEENTEIAAENDEISAQSKLGFGGDLVLGVYIHRSDRLKTDLLVSHPVVKIHVVDQRTGLYIKEDHNRKKVSSRHEEEELEHILPILTQPYDFRQSKSTIPEWEEQVIFNKCFSYFIQDTEESPQIILFFEILDFLSVGEVRASSDLQIQERGFRKICWAFLKLVGANGVLNIDRKVRLQLYYPPPRTKSHSNVVEIYDWWEKCPRNRYPATLYVTVKGIKLPDNVAASFHSVIAGQQEGSSATLCELQGEGSKKSREPFPEEIKEPFKWTRLPGQACRIPNKHLFSLRAGDMGCFCIRFSHDGKTLAAACAGRNGYPVVLYEIPSGRFLREFYGHLNIVYDLCWSKDNRYLLTASSDGTVRMWKIETQAASAVRVFPHPSFVYTAKYHPTADSLVVTGCYDSVIRIWNANVKEIHGQLLQELDGHKSFINTLCFDAEGLHMFSGDSSGLIIVWDTSVRGSSQHWRINKEIAENDLKGTPINHLEMHPNGRRLLIHAKDSTLRIMDLRILATKKYIGATNYREKIHSTLTPCGTFLFSGSEDGKAYVWNPETGDQVAIYSELSFTSPLRDVAFHPHEHMVSFCAFGQNQPILVYIYDYKVAQQEAELIKDLSSSLTTAAPRGPQFLSSFSEIPVQKSSVMSPADQFVSVARASMRMQKVKQKLDSVMASSNLLLPAPSSLSPDSKLRLSSTPLSPLYSFTNKRCFSPVGNPLSRTLLGRLQTNGDCLTALGMRGGSSCPLGQETVVALYDYTAHRSDELTIHRSDIIQVLYKDNDNWWFGSLANGQQGYFPANYVAGEKEYEEQQSELLPDSAPLLPEGPTEAEEGSPMLHKVVRICSVNNDGMSPVISKSRDLRGSSERDTNEDSSATQVEKKKKKRIQRNERENQHNLMGLDTPVSSVTTNGVENEPTAHRVELKKKKKAARGSNLSTNGKTNTAFEPEC</sequence>
<dbReference type="Pfam" id="PF00400">
    <property type="entry name" value="WD40"/>
    <property type="match status" value="4"/>
</dbReference>
<feature type="compositionally biased region" description="Basic residues" evidence="20">
    <location>
        <begin position="287"/>
        <end position="298"/>
    </location>
</feature>
<comment type="subcellular location">
    <subcellularLocation>
        <location evidence="3">Cell junction</location>
        <location evidence="3">Adherens junction</location>
    </subcellularLocation>
    <subcellularLocation>
        <location evidence="2">Cytoplasm</location>
        <location evidence="2">Cytoskeleton</location>
        <location evidence="2">Cilium basal body</location>
    </subcellularLocation>
    <subcellularLocation>
        <location evidence="1">Cytoplasm</location>
        <location evidence="1">Cytoskeleton</location>
        <location evidence="1">Microtubule organizing center</location>
        <location evidence="1">Centrosome</location>
        <location evidence="1">Centriole</location>
    </subcellularLocation>
</comment>
<evidence type="ECO:0000256" key="15">
    <source>
        <dbReference type="ARBA" id="ARBA00023273"/>
    </source>
</evidence>
<keyword evidence="13" id="KW-0969">Cilium</keyword>
<evidence type="ECO:0000256" key="17">
    <source>
        <dbReference type="ARBA" id="ARBA00071144"/>
    </source>
</evidence>
<evidence type="ECO:0000256" key="10">
    <source>
        <dbReference type="ARBA" id="ARBA00022782"/>
    </source>
</evidence>